<keyword evidence="2" id="KW-1185">Reference proteome</keyword>
<gene>
    <name evidence="1" type="ORF">HCN08_13100</name>
</gene>
<name>A0ABX0ZKD3_9ACTN</name>
<dbReference type="InterPro" id="IPR012349">
    <property type="entry name" value="Split_barrel_FMN-bd"/>
</dbReference>
<organism evidence="1 2">
    <name type="scientific">Actinacidiphila epipremni</name>
    <dbReference type="NCBI Taxonomy" id="2053013"/>
    <lineage>
        <taxon>Bacteria</taxon>
        <taxon>Bacillati</taxon>
        <taxon>Actinomycetota</taxon>
        <taxon>Actinomycetes</taxon>
        <taxon>Kitasatosporales</taxon>
        <taxon>Streptomycetaceae</taxon>
        <taxon>Actinacidiphila</taxon>
    </lineage>
</organism>
<evidence type="ECO:0000313" key="2">
    <source>
        <dbReference type="Proteomes" id="UP000734511"/>
    </source>
</evidence>
<accession>A0ABX0ZKD3</accession>
<evidence type="ECO:0000313" key="1">
    <source>
        <dbReference type="EMBL" id="NJP44329.1"/>
    </source>
</evidence>
<reference evidence="1 2" key="1">
    <citation type="submission" date="2020-03" db="EMBL/GenBank/DDBJ databases">
        <title>WGS of actinomycetes isolated from Thailand.</title>
        <authorList>
            <person name="Thawai C."/>
        </authorList>
    </citation>
    <scope>NUCLEOTIDE SEQUENCE [LARGE SCALE GENOMIC DNA]</scope>
    <source>
        <strain evidence="1 2">PRB2-1</strain>
    </source>
</reference>
<protein>
    <submittedName>
        <fullName evidence="1">DUF2255 family protein</fullName>
    </submittedName>
</protein>
<proteinExistence type="predicted"/>
<sequence>MTSWTADDLTRIADSDELRVAPARPDGTLRPPTPIWVVRDGDALFVRSYRGGQGRWFRAASATHHGHITADGIDRDVRFTAETDPATNARVDDAYRAKYGHYGPTYLDPMVAPQAQATTLRVTPN</sequence>
<dbReference type="SUPFAM" id="SSF50475">
    <property type="entry name" value="FMN-binding split barrel"/>
    <property type="match status" value="1"/>
</dbReference>
<dbReference type="Gene3D" id="2.30.110.10">
    <property type="entry name" value="Electron Transport, Fmn-binding Protein, Chain A"/>
    <property type="match status" value="1"/>
</dbReference>
<dbReference type="Pfam" id="PF10012">
    <property type="entry name" value="DUF2255"/>
    <property type="match status" value="1"/>
</dbReference>
<comment type="caution">
    <text evidence="1">The sequence shown here is derived from an EMBL/GenBank/DDBJ whole genome shotgun (WGS) entry which is preliminary data.</text>
</comment>
<dbReference type="InterPro" id="IPR016888">
    <property type="entry name" value="UCP028498"/>
</dbReference>
<dbReference type="RefSeq" id="WP_167983194.1">
    <property type="nucleotide sequence ID" value="NZ_JAATEJ010000008.1"/>
</dbReference>
<dbReference type="EMBL" id="JAATEJ010000008">
    <property type="protein sequence ID" value="NJP44329.1"/>
    <property type="molecule type" value="Genomic_DNA"/>
</dbReference>
<dbReference type="Proteomes" id="UP000734511">
    <property type="component" value="Unassembled WGS sequence"/>
</dbReference>